<sequence length="380" mass="40868">MHRRGFTLLELLITIGILAVLATTAVLIINPVEYLKQSRDTKRVGDLDTLHKALQLFTVQNMGATPLGAASIVYISLPDTSSTCGSHTLPTLPAPWQYQCATSANVKKVDGTGWLPVDFTSLYGGSPLATLPTEPANIATNAQYYAFVTDGQKYELFSIMESNDNVLGGRTDKTSKDSGDDFTRYEVGTNLTLAPWSFEFTAFPIVANNSKQPGWYKNAGPGTVTVQGDAQTPHFIQANGQVWYGWQENIPYDPNSIYKLECRARQILDPTVGGKSTYCGFNGVAADGVTLVSVSGSNSYGSQHYRAFSGTSLTVAAGWTVATGYTSGYGAPNGTSGTCTNPAAPCVVHANVRYIRPMFLLNYSVGDGIADLDYIKITKQ</sequence>
<keyword evidence="1" id="KW-0472">Membrane</keyword>
<dbReference type="Proteomes" id="UP000034665">
    <property type="component" value="Unassembled WGS sequence"/>
</dbReference>
<dbReference type="NCBIfam" id="TIGR02532">
    <property type="entry name" value="IV_pilin_GFxxxE"/>
    <property type="match status" value="1"/>
</dbReference>
<evidence type="ECO:0000256" key="1">
    <source>
        <dbReference type="SAM" id="Phobius"/>
    </source>
</evidence>
<dbReference type="AlphaFoldDB" id="A0A0G0RFX4"/>
<keyword evidence="1" id="KW-0812">Transmembrane</keyword>
<gene>
    <name evidence="2" type="ORF">UT41_C0001G0116</name>
</gene>
<evidence type="ECO:0008006" key="4">
    <source>
        <dbReference type="Google" id="ProtNLM"/>
    </source>
</evidence>
<dbReference type="EMBL" id="LBWR01000001">
    <property type="protein sequence ID" value="KKR12572.1"/>
    <property type="molecule type" value="Genomic_DNA"/>
</dbReference>
<reference evidence="2 3" key="1">
    <citation type="journal article" date="2015" name="Nature">
        <title>rRNA introns, odd ribosomes, and small enigmatic genomes across a large radiation of phyla.</title>
        <authorList>
            <person name="Brown C.T."/>
            <person name="Hug L.A."/>
            <person name="Thomas B.C."/>
            <person name="Sharon I."/>
            <person name="Castelle C.J."/>
            <person name="Singh A."/>
            <person name="Wilkins M.J."/>
            <person name="Williams K.H."/>
            <person name="Banfield J.F."/>
        </authorList>
    </citation>
    <scope>NUCLEOTIDE SEQUENCE [LARGE SCALE GENOMIC DNA]</scope>
</reference>
<accession>A0A0G0RFX4</accession>
<evidence type="ECO:0000313" key="2">
    <source>
        <dbReference type="EMBL" id="KKR12572.1"/>
    </source>
</evidence>
<feature type="transmembrane region" description="Helical" evidence="1">
    <location>
        <begin position="7"/>
        <end position="29"/>
    </location>
</feature>
<dbReference type="InterPro" id="IPR045584">
    <property type="entry name" value="Pilin-like"/>
</dbReference>
<dbReference type="InterPro" id="IPR012902">
    <property type="entry name" value="N_methyl_site"/>
</dbReference>
<comment type="caution">
    <text evidence="2">The sequence shown here is derived from an EMBL/GenBank/DDBJ whole genome shotgun (WGS) entry which is preliminary data.</text>
</comment>
<proteinExistence type="predicted"/>
<dbReference type="Pfam" id="PF07963">
    <property type="entry name" value="N_methyl"/>
    <property type="match status" value="1"/>
</dbReference>
<protein>
    <recommendedName>
        <fullName evidence="4">Prepilin-type N-terminal cleavage/methylation domain-containing protein</fullName>
    </recommendedName>
</protein>
<dbReference type="Gene3D" id="3.30.700.10">
    <property type="entry name" value="Glycoprotein, Type 4 Pilin"/>
    <property type="match status" value="1"/>
</dbReference>
<name>A0A0G0RFX4_9BACT</name>
<dbReference type="SUPFAM" id="SSF54523">
    <property type="entry name" value="Pili subunits"/>
    <property type="match status" value="1"/>
</dbReference>
<dbReference type="PROSITE" id="PS00409">
    <property type="entry name" value="PROKAR_NTER_METHYL"/>
    <property type="match status" value="1"/>
</dbReference>
<dbReference type="STRING" id="1619013.UT41_C0001G0116"/>
<keyword evidence="1" id="KW-1133">Transmembrane helix</keyword>
<organism evidence="2 3">
    <name type="scientific">Candidatus Wolfebacteria bacterium GW2011_GWC2_39_22</name>
    <dbReference type="NCBI Taxonomy" id="1619013"/>
    <lineage>
        <taxon>Bacteria</taxon>
        <taxon>Candidatus Wolfeibacteriota</taxon>
    </lineage>
</organism>
<evidence type="ECO:0000313" key="3">
    <source>
        <dbReference type="Proteomes" id="UP000034665"/>
    </source>
</evidence>